<dbReference type="Pfam" id="PF00440">
    <property type="entry name" value="TetR_N"/>
    <property type="match status" value="1"/>
</dbReference>
<dbReference type="InterPro" id="IPR036271">
    <property type="entry name" value="Tet_transcr_reg_TetR-rel_C_sf"/>
</dbReference>
<dbReference type="EMBL" id="WPIN01000005">
    <property type="protein sequence ID" value="MVM31375.1"/>
    <property type="molecule type" value="Genomic_DNA"/>
</dbReference>
<feature type="domain" description="HTH tetR-type" evidence="5">
    <location>
        <begin position="12"/>
        <end position="72"/>
    </location>
</feature>
<dbReference type="Gene3D" id="1.10.357.10">
    <property type="entry name" value="Tetracycline Repressor, domain 2"/>
    <property type="match status" value="1"/>
</dbReference>
<dbReference type="InterPro" id="IPR001647">
    <property type="entry name" value="HTH_TetR"/>
</dbReference>
<keyword evidence="2 4" id="KW-0238">DNA-binding</keyword>
<protein>
    <submittedName>
        <fullName evidence="6">TetR family transcriptional regulator</fullName>
    </submittedName>
</protein>
<evidence type="ECO:0000256" key="1">
    <source>
        <dbReference type="ARBA" id="ARBA00023015"/>
    </source>
</evidence>
<dbReference type="PROSITE" id="PS50977">
    <property type="entry name" value="HTH_TETR_2"/>
    <property type="match status" value="1"/>
</dbReference>
<sequence>MAYLCVMKQRGQVVVDKILDTAERLFYAQGYSNTGINQVIEEADIAKASLYKHFDTKTDLLVAYIQRTHERWFNRIENAVNEVADPKDKLLALFDHHVERQEIRQFGGCPFIKANDEAGTSDPRVLAEIQLTKQHSKDFIKTLVVNSGHKKLLTDQELAELIFITLEGAIAAASVFKQPTELQSAKQIIQKLI</sequence>
<comment type="caution">
    <text evidence="6">The sequence shown here is derived from an EMBL/GenBank/DDBJ whole genome shotgun (WGS) entry which is preliminary data.</text>
</comment>
<keyword evidence="3" id="KW-0804">Transcription</keyword>
<reference evidence="6 7" key="1">
    <citation type="submission" date="2019-12" db="EMBL/GenBank/DDBJ databases">
        <title>Spirosoma sp. HMF4905 genome sequencing and assembly.</title>
        <authorList>
            <person name="Kang H."/>
            <person name="Cha I."/>
            <person name="Kim H."/>
            <person name="Joh K."/>
        </authorList>
    </citation>
    <scope>NUCLEOTIDE SEQUENCE [LARGE SCALE GENOMIC DNA]</scope>
    <source>
        <strain evidence="6 7">HMF4905</strain>
    </source>
</reference>
<dbReference type="Pfam" id="PF16925">
    <property type="entry name" value="TetR_C_13"/>
    <property type="match status" value="1"/>
</dbReference>
<evidence type="ECO:0000313" key="6">
    <source>
        <dbReference type="EMBL" id="MVM31375.1"/>
    </source>
</evidence>
<dbReference type="SUPFAM" id="SSF48498">
    <property type="entry name" value="Tetracyclin repressor-like, C-terminal domain"/>
    <property type="match status" value="1"/>
</dbReference>
<accession>A0A7K1SC78</accession>
<dbReference type="GO" id="GO:0003677">
    <property type="term" value="F:DNA binding"/>
    <property type="evidence" value="ECO:0007669"/>
    <property type="project" value="UniProtKB-UniRule"/>
</dbReference>
<dbReference type="PANTHER" id="PTHR47506:SF3">
    <property type="entry name" value="HTH-TYPE TRANSCRIPTIONAL REGULATOR LMRA"/>
    <property type="match status" value="1"/>
</dbReference>
<name>A0A7K1SC78_9BACT</name>
<dbReference type="InterPro" id="IPR009057">
    <property type="entry name" value="Homeodomain-like_sf"/>
</dbReference>
<gene>
    <name evidence="6" type="ORF">GO755_15125</name>
</gene>
<evidence type="ECO:0000256" key="3">
    <source>
        <dbReference type="ARBA" id="ARBA00023163"/>
    </source>
</evidence>
<evidence type="ECO:0000256" key="2">
    <source>
        <dbReference type="ARBA" id="ARBA00023125"/>
    </source>
</evidence>
<keyword evidence="7" id="KW-1185">Reference proteome</keyword>
<dbReference type="PANTHER" id="PTHR47506">
    <property type="entry name" value="TRANSCRIPTIONAL REGULATORY PROTEIN"/>
    <property type="match status" value="1"/>
</dbReference>
<organism evidence="6 7">
    <name type="scientific">Spirosoma arboris</name>
    <dbReference type="NCBI Taxonomy" id="2682092"/>
    <lineage>
        <taxon>Bacteria</taxon>
        <taxon>Pseudomonadati</taxon>
        <taxon>Bacteroidota</taxon>
        <taxon>Cytophagia</taxon>
        <taxon>Cytophagales</taxon>
        <taxon>Cytophagaceae</taxon>
        <taxon>Spirosoma</taxon>
    </lineage>
</organism>
<dbReference type="PRINTS" id="PR00455">
    <property type="entry name" value="HTHTETR"/>
</dbReference>
<dbReference type="InterPro" id="IPR011075">
    <property type="entry name" value="TetR_C"/>
</dbReference>
<feature type="DNA-binding region" description="H-T-H motif" evidence="4">
    <location>
        <begin position="35"/>
        <end position="54"/>
    </location>
</feature>
<evidence type="ECO:0000313" key="7">
    <source>
        <dbReference type="Proteomes" id="UP000436006"/>
    </source>
</evidence>
<evidence type="ECO:0000259" key="5">
    <source>
        <dbReference type="PROSITE" id="PS50977"/>
    </source>
</evidence>
<evidence type="ECO:0000256" key="4">
    <source>
        <dbReference type="PROSITE-ProRule" id="PRU00335"/>
    </source>
</evidence>
<dbReference type="AlphaFoldDB" id="A0A7K1SC78"/>
<keyword evidence="1" id="KW-0805">Transcription regulation</keyword>
<dbReference type="SUPFAM" id="SSF46689">
    <property type="entry name" value="Homeodomain-like"/>
    <property type="match status" value="1"/>
</dbReference>
<proteinExistence type="predicted"/>
<dbReference type="Proteomes" id="UP000436006">
    <property type="component" value="Unassembled WGS sequence"/>
</dbReference>